<name>A0A1Y1W361_9FUNG</name>
<dbReference type="EMBL" id="MCFD01000011">
    <property type="protein sequence ID" value="ORX67979.1"/>
    <property type="molecule type" value="Genomic_DNA"/>
</dbReference>
<feature type="transmembrane region" description="Helical" evidence="6">
    <location>
        <begin position="467"/>
        <end position="484"/>
    </location>
</feature>
<feature type="transmembrane region" description="Helical" evidence="6">
    <location>
        <begin position="123"/>
        <end position="147"/>
    </location>
</feature>
<dbReference type="Pfam" id="PF07690">
    <property type="entry name" value="MFS_1"/>
    <property type="match status" value="1"/>
</dbReference>
<feature type="transmembrane region" description="Helical" evidence="6">
    <location>
        <begin position="153"/>
        <end position="175"/>
    </location>
</feature>
<dbReference type="InterPro" id="IPR036259">
    <property type="entry name" value="MFS_trans_sf"/>
</dbReference>
<gene>
    <name evidence="9" type="ORF">DL89DRAFT_275513</name>
</gene>
<feature type="transmembrane region" description="Helical" evidence="6">
    <location>
        <begin position="66"/>
        <end position="91"/>
    </location>
</feature>
<evidence type="ECO:0000256" key="2">
    <source>
        <dbReference type="ARBA" id="ARBA00022448"/>
    </source>
</evidence>
<dbReference type="Gene3D" id="1.20.1720.10">
    <property type="entry name" value="Multidrug resistance protein D"/>
    <property type="match status" value="1"/>
</dbReference>
<dbReference type="InterPro" id="IPR020846">
    <property type="entry name" value="MFS_dom"/>
</dbReference>
<evidence type="ECO:0000256" key="5">
    <source>
        <dbReference type="ARBA" id="ARBA00023136"/>
    </source>
</evidence>
<feature type="transmembrane region" description="Helical" evidence="6">
    <location>
        <begin position="97"/>
        <end position="116"/>
    </location>
</feature>
<feature type="chain" id="PRO_5012395203" evidence="7">
    <location>
        <begin position="21"/>
        <end position="502"/>
    </location>
</feature>
<feature type="transmembrane region" description="Helical" evidence="6">
    <location>
        <begin position="350"/>
        <end position="371"/>
    </location>
</feature>
<dbReference type="GeneID" id="63805965"/>
<sequence>MIALNILMFLTALDTTIVASTYITIASEFQSMDHAQWIINSYLITTTATQPLYGKISDITGRVQTIVAAVVLFLGGSIMCAMSTSLGMLIASRCVQGLGGGGLMTLVSVVLGDILSERERGKWVGLFAATWGVTSAIAPVIGGAIVRNTTWRIIFWINVPICAIATAIILLLLRLPKPKGSLKDKLLRVDFLGSVISMLGIVLFLLALTWGGTEYSWGSLLVVSCLVSGIGMLGAFVMVEWRIPREPLMPLRLLKSRNIALSSFSFLFFGAAVYGPIMFIPQWAIIVKNASNIESGLYLLPMMVALIISATASGLVMSSTGRYREIIWLSGVLLVIGNSLLVMLDQNASLAKIIGPLFVTGLGFGCANQSLSIVEQANAAVKDMATATTLGLFLRSVGAIIVVAVLSSVMQNSLAPLLQEIMARFPEFIDELSAVAKDQSQLHSPSIPEEVRGLVIGAYMKAMRSSFIALIPFTAVYLLLTLGIQHKALEKFQKHSDEIEMK</sequence>
<keyword evidence="10" id="KW-1185">Reference proteome</keyword>
<evidence type="ECO:0000256" key="7">
    <source>
        <dbReference type="SAM" id="SignalP"/>
    </source>
</evidence>
<evidence type="ECO:0000256" key="3">
    <source>
        <dbReference type="ARBA" id="ARBA00022692"/>
    </source>
</evidence>
<dbReference type="Gene3D" id="1.20.1250.20">
    <property type="entry name" value="MFS general substrate transporter like domains"/>
    <property type="match status" value="1"/>
</dbReference>
<dbReference type="PANTHER" id="PTHR23501">
    <property type="entry name" value="MAJOR FACILITATOR SUPERFAMILY"/>
    <property type="match status" value="1"/>
</dbReference>
<keyword evidence="5 6" id="KW-0472">Membrane</keyword>
<dbReference type="GO" id="GO:0005886">
    <property type="term" value="C:plasma membrane"/>
    <property type="evidence" value="ECO:0007669"/>
    <property type="project" value="TreeGrafter"/>
</dbReference>
<dbReference type="GO" id="GO:0022857">
    <property type="term" value="F:transmembrane transporter activity"/>
    <property type="evidence" value="ECO:0007669"/>
    <property type="project" value="InterPro"/>
</dbReference>
<feature type="transmembrane region" description="Helical" evidence="6">
    <location>
        <begin position="35"/>
        <end position="54"/>
    </location>
</feature>
<dbReference type="PANTHER" id="PTHR23501:SF191">
    <property type="entry name" value="VACUOLAR BASIC AMINO ACID TRANSPORTER 4"/>
    <property type="match status" value="1"/>
</dbReference>
<feature type="transmembrane region" description="Helical" evidence="6">
    <location>
        <begin position="297"/>
        <end position="317"/>
    </location>
</feature>
<dbReference type="Proteomes" id="UP000193922">
    <property type="component" value="Unassembled WGS sequence"/>
</dbReference>
<feature type="transmembrane region" description="Helical" evidence="6">
    <location>
        <begin position="187"/>
        <end position="211"/>
    </location>
</feature>
<protein>
    <submittedName>
        <fullName evidence="9">Major facilitator superfamily MFS-1</fullName>
    </submittedName>
</protein>
<evidence type="ECO:0000256" key="6">
    <source>
        <dbReference type="SAM" id="Phobius"/>
    </source>
</evidence>
<accession>A0A1Y1W361</accession>
<dbReference type="RefSeq" id="XP_040741825.1">
    <property type="nucleotide sequence ID" value="XM_040889317.1"/>
</dbReference>
<keyword evidence="4 6" id="KW-1133">Transmembrane helix</keyword>
<evidence type="ECO:0000256" key="1">
    <source>
        <dbReference type="ARBA" id="ARBA00004127"/>
    </source>
</evidence>
<reference evidence="9 10" key="1">
    <citation type="submission" date="2016-07" db="EMBL/GenBank/DDBJ databases">
        <title>Pervasive Adenine N6-methylation of Active Genes in Fungi.</title>
        <authorList>
            <consortium name="DOE Joint Genome Institute"/>
            <person name="Mondo S.J."/>
            <person name="Dannebaum R.O."/>
            <person name="Kuo R.C."/>
            <person name="Labutti K."/>
            <person name="Haridas S."/>
            <person name="Kuo A."/>
            <person name="Salamov A."/>
            <person name="Ahrendt S.R."/>
            <person name="Lipzen A."/>
            <person name="Sullivan W."/>
            <person name="Andreopoulos W.B."/>
            <person name="Clum A."/>
            <person name="Lindquist E."/>
            <person name="Daum C."/>
            <person name="Ramamoorthy G.K."/>
            <person name="Gryganskyi A."/>
            <person name="Culley D."/>
            <person name="Magnuson J.K."/>
            <person name="James T.Y."/>
            <person name="O'Malley M.A."/>
            <person name="Stajich J.E."/>
            <person name="Spatafora J.W."/>
            <person name="Visel A."/>
            <person name="Grigoriev I.V."/>
        </authorList>
    </citation>
    <scope>NUCLEOTIDE SEQUENCE [LARGE SCALE GENOMIC DNA]</scope>
    <source>
        <strain evidence="9 10">ATCC 12442</strain>
    </source>
</reference>
<feature type="domain" description="Major facilitator superfamily (MFS) profile" evidence="8">
    <location>
        <begin position="1"/>
        <end position="489"/>
    </location>
</feature>
<comment type="subcellular location">
    <subcellularLocation>
        <location evidence="1">Endomembrane system</location>
        <topology evidence="1">Multi-pass membrane protein</topology>
    </subcellularLocation>
</comment>
<comment type="caution">
    <text evidence="9">The sequence shown here is derived from an EMBL/GenBank/DDBJ whole genome shotgun (WGS) entry which is preliminary data.</text>
</comment>
<feature type="transmembrane region" description="Helical" evidence="6">
    <location>
        <begin position="326"/>
        <end position="344"/>
    </location>
</feature>
<proteinExistence type="predicted"/>
<keyword evidence="7" id="KW-0732">Signal</keyword>
<dbReference type="SUPFAM" id="SSF103473">
    <property type="entry name" value="MFS general substrate transporter"/>
    <property type="match status" value="2"/>
</dbReference>
<evidence type="ECO:0000256" key="4">
    <source>
        <dbReference type="ARBA" id="ARBA00022989"/>
    </source>
</evidence>
<keyword evidence="2" id="KW-0813">Transport</keyword>
<dbReference type="PROSITE" id="PS50850">
    <property type="entry name" value="MFS"/>
    <property type="match status" value="1"/>
</dbReference>
<dbReference type="STRING" id="61395.A0A1Y1W361"/>
<feature type="transmembrane region" description="Helical" evidence="6">
    <location>
        <begin position="392"/>
        <end position="410"/>
    </location>
</feature>
<dbReference type="OrthoDB" id="10021397at2759"/>
<evidence type="ECO:0000259" key="8">
    <source>
        <dbReference type="PROSITE" id="PS50850"/>
    </source>
</evidence>
<organism evidence="9 10">
    <name type="scientific">Linderina pennispora</name>
    <dbReference type="NCBI Taxonomy" id="61395"/>
    <lineage>
        <taxon>Eukaryota</taxon>
        <taxon>Fungi</taxon>
        <taxon>Fungi incertae sedis</taxon>
        <taxon>Zoopagomycota</taxon>
        <taxon>Kickxellomycotina</taxon>
        <taxon>Kickxellomycetes</taxon>
        <taxon>Kickxellales</taxon>
        <taxon>Kickxellaceae</taxon>
        <taxon>Linderina</taxon>
    </lineage>
</organism>
<feature type="transmembrane region" description="Helical" evidence="6">
    <location>
        <begin position="217"/>
        <end position="239"/>
    </location>
</feature>
<dbReference type="InterPro" id="IPR011701">
    <property type="entry name" value="MFS"/>
</dbReference>
<evidence type="ECO:0000313" key="9">
    <source>
        <dbReference type="EMBL" id="ORX67979.1"/>
    </source>
</evidence>
<evidence type="ECO:0000313" key="10">
    <source>
        <dbReference type="Proteomes" id="UP000193922"/>
    </source>
</evidence>
<feature type="signal peptide" evidence="7">
    <location>
        <begin position="1"/>
        <end position="20"/>
    </location>
</feature>
<keyword evidence="3 6" id="KW-0812">Transmembrane</keyword>
<dbReference type="GO" id="GO:0012505">
    <property type="term" value="C:endomembrane system"/>
    <property type="evidence" value="ECO:0007669"/>
    <property type="project" value="UniProtKB-SubCell"/>
</dbReference>
<dbReference type="AlphaFoldDB" id="A0A1Y1W361"/>
<feature type="transmembrane region" description="Helical" evidence="6">
    <location>
        <begin position="259"/>
        <end position="285"/>
    </location>
</feature>